<dbReference type="InterPro" id="IPR000668">
    <property type="entry name" value="Peptidase_C1A_C"/>
</dbReference>
<protein>
    <recommendedName>
        <fullName evidence="2">Peptidase C1A papain C-terminal domain-containing protein</fullName>
    </recommendedName>
</protein>
<dbReference type="STRING" id="665126.ABB55_26975"/>
<dbReference type="GO" id="GO:0008234">
    <property type="term" value="F:cysteine-type peptidase activity"/>
    <property type="evidence" value="ECO:0007669"/>
    <property type="project" value="InterPro"/>
</dbReference>
<dbReference type="RefSeq" id="WP_054361596.1">
    <property type="nucleotide sequence ID" value="NZ_LJYW01000001.1"/>
</dbReference>
<dbReference type="SMART" id="SM00645">
    <property type="entry name" value="Pept_C1"/>
    <property type="match status" value="1"/>
</dbReference>
<reference evidence="3 4" key="1">
    <citation type="submission" date="2015-09" db="EMBL/GenBank/DDBJ databases">
        <authorList>
            <person name="Jackson K.R."/>
            <person name="Lunt B.L."/>
            <person name="Fisher J.N.B."/>
            <person name="Gardner A.V."/>
            <person name="Bailey M.E."/>
            <person name="Deus L.M."/>
            <person name="Earl A.S."/>
            <person name="Gibby P.D."/>
            <person name="Hartmann K.A."/>
            <person name="Liu J.E."/>
            <person name="Manci A.M."/>
            <person name="Nielsen D.A."/>
            <person name="Solomon M.B."/>
            <person name="Breakwell D.P."/>
            <person name="Burnett S.H."/>
            <person name="Grose J.H."/>
        </authorList>
    </citation>
    <scope>NUCLEOTIDE SEQUENCE [LARGE SCALE GENOMIC DNA]</scope>
    <source>
        <strain evidence="3 4">16</strain>
    </source>
</reference>
<evidence type="ECO:0000256" key="1">
    <source>
        <dbReference type="ARBA" id="ARBA00008455"/>
    </source>
</evidence>
<comment type="similarity">
    <text evidence="1">Belongs to the peptidase C1 family.</text>
</comment>
<evidence type="ECO:0000259" key="2">
    <source>
        <dbReference type="SMART" id="SM00645"/>
    </source>
</evidence>
<dbReference type="InterPro" id="IPR013128">
    <property type="entry name" value="Peptidase_C1A"/>
</dbReference>
<feature type="domain" description="Peptidase C1A papain C-terminal" evidence="2">
    <location>
        <begin position="64"/>
        <end position="286"/>
    </location>
</feature>
<dbReference type="CDD" id="cd02619">
    <property type="entry name" value="Peptidase_C1"/>
    <property type="match status" value="1"/>
</dbReference>
<dbReference type="Pfam" id="PF00112">
    <property type="entry name" value="Peptidase_C1"/>
    <property type="match status" value="1"/>
</dbReference>
<dbReference type="PANTHER" id="PTHR12411">
    <property type="entry name" value="CYSTEINE PROTEASE FAMILY C1-RELATED"/>
    <property type="match status" value="1"/>
</dbReference>
<keyword evidence="4" id="KW-1185">Reference proteome</keyword>
<comment type="caution">
    <text evidence="3">The sequence shown here is derived from an EMBL/GenBank/DDBJ whole genome shotgun (WGS) entry which is preliminary data.</text>
</comment>
<sequence length="339" mass="36838">MLCPECFTVLPDPTSEACPRCAAALWRVAGLGARQSRARRTDGLIAAKAPPRDTPVATPVAGNAPPSVDLRPYCSPVEDQQSLGSCASCAVVGALEFLQIKQGKPPVDRSRLFVYFNARKLRNAVGEDSGNTTAEVIASVVAFGVPPEQEWPYRIEDFNREPPRRVYDSAWTAQGHDFARVVGADGVIGALAQGLPVSLAINLPQRCYEEAARTGRFPDPRGDENLDPSTAESGHCMLIVGYDRNRGTFLIRNSWGAKWGQGGYAEMPIRLAEQQGFLADSWIVGHLDRNPSFHLVPPPAHGAAAATGPGIAEMRDRLRAEISRDVRDAVRRIKDNFQL</sequence>
<dbReference type="GO" id="GO:0006508">
    <property type="term" value="P:proteolysis"/>
    <property type="evidence" value="ECO:0007669"/>
    <property type="project" value="InterPro"/>
</dbReference>
<accession>A0A0P6WKY5</accession>
<dbReference type="InterPro" id="IPR025660">
    <property type="entry name" value="Pept_his_AS"/>
</dbReference>
<dbReference type="SUPFAM" id="SSF54001">
    <property type="entry name" value="Cysteine proteinases"/>
    <property type="match status" value="1"/>
</dbReference>
<dbReference type="PROSITE" id="PS00639">
    <property type="entry name" value="THIOL_PROTEASE_HIS"/>
    <property type="match status" value="1"/>
</dbReference>
<proteinExistence type="inferred from homology"/>
<reference evidence="3 4" key="2">
    <citation type="submission" date="2015-10" db="EMBL/GenBank/DDBJ databases">
        <title>Draft Genome Sequence of Prosthecomicrobium hirschii ATCC 27832.</title>
        <authorList>
            <person name="Daniel J."/>
            <person name="Givan S.A."/>
            <person name="Brun Y.V."/>
            <person name="Brown P.J."/>
        </authorList>
    </citation>
    <scope>NUCLEOTIDE SEQUENCE [LARGE SCALE GENOMIC DNA]</scope>
    <source>
        <strain evidence="3 4">16</strain>
    </source>
</reference>
<dbReference type="AlphaFoldDB" id="A0A0P6WKY5"/>
<evidence type="ECO:0000313" key="3">
    <source>
        <dbReference type="EMBL" id="KPL55430.1"/>
    </source>
</evidence>
<evidence type="ECO:0000313" key="4">
    <source>
        <dbReference type="Proteomes" id="UP000048984"/>
    </source>
</evidence>
<gene>
    <name evidence="3" type="ORF">ABB55_26975</name>
</gene>
<organism evidence="3 4">
    <name type="scientific">Prosthecodimorpha hirschii</name>
    <dbReference type="NCBI Taxonomy" id="665126"/>
    <lineage>
        <taxon>Bacteria</taxon>
        <taxon>Pseudomonadati</taxon>
        <taxon>Pseudomonadota</taxon>
        <taxon>Alphaproteobacteria</taxon>
        <taxon>Hyphomicrobiales</taxon>
        <taxon>Ancalomicrobiaceae</taxon>
        <taxon>Prosthecodimorpha</taxon>
    </lineage>
</organism>
<dbReference type="InterPro" id="IPR038765">
    <property type="entry name" value="Papain-like_cys_pep_sf"/>
</dbReference>
<dbReference type="Gene3D" id="3.90.70.10">
    <property type="entry name" value="Cysteine proteinases"/>
    <property type="match status" value="1"/>
</dbReference>
<dbReference type="EMBL" id="LJYW01000001">
    <property type="protein sequence ID" value="KPL55430.1"/>
    <property type="molecule type" value="Genomic_DNA"/>
</dbReference>
<dbReference type="Proteomes" id="UP000048984">
    <property type="component" value="Unassembled WGS sequence"/>
</dbReference>
<name>A0A0P6WKY5_9HYPH</name>